<evidence type="ECO:0000313" key="7">
    <source>
        <dbReference type="Proteomes" id="UP001057427"/>
    </source>
</evidence>
<keyword evidence="7" id="KW-1185">Reference proteome</keyword>
<organism evidence="6 7">
    <name type="scientific">Brevundimonas phage vB_BgoS-Bajun</name>
    <dbReference type="NCBI Taxonomy" id="2948594"/>
    <lineage>
        <taxon>Viruses</taxon>
        <taxon>Duplodnaviria</taxon>
        <taxon>Heunggongvirae</taxon>
        <taxon>Uroviricota</taxon>
        <taxon>Caudoviricetes</taxon>
        <taxon>Dolichocephalovirinae</taxon>
    </lineage>
</organism>
<dbReference type="Pfam" id="PF00877">
    <property type="entry name" value="NLPC_P60"/>
    <property type="match status" value="1"/>
</dbReference>
<dbReference type="GO" id="GO:0006508">
    <property type="term" value="P:proteolysis"/>
    <property type="evidence" value="ECO:0007669"/>
    <property type="project" value="UniProtKB-KW"/>
</dbReference>
<feature type="domain" description="NlpC/P60" evidence="5">
    <location>
        <begin position="1"/>
        <end position="134"/>
    </location>
</feature>
<evidence type="ECO:0000313" key="6">
    <source>
        <dbReference type="EMBL" id="UTC29887.1"/>
    </source>
</evidence>
<evidence type="ECO:0000256" key="4">
    <source>
        <dbReference type="ARBA" id="ARBA00022807"/>
    </source>
</evidence>
<protein>
    <submittedName>
        <fullName evidence="6">Endopeptidase</fullName>
    </submittedName>
</protein>
<dbReference type="PROSITE" id="PS51935">
    <property type="entry name" value="NLPC_P60"/>
    <property type="match status" value="1"/>
</dbReference>
<dbReference type="InterPro" id="IPR038765">
    <property type="entry name" value="Papain-like_cys_pep_sf"/>
</dbReference>
<proteinExistence type="inferred from homology"/>
<dbReference type="Proteomes" id="UP001057427">
    <property type="component" value="Segment"/>
</dbReference>
<comment type="similarity">
    <text evidence="1">Belongs to the peptidase C40 family.</text>
</comment>
<gene>
    <name evidence="6" type="ORF">BAJUN_02810</name>
</gene>
<dbReference type="EMBL" id="ON529858">
    <property type="protein sequence ID" value="UTC29887.1"/>
    <property type="molecule type" value="Genomic_DNA"/>
</dbReference>
<evidence type="ECO:0000256" key="2">
    <source>
        <dbReference type="ARBA" id="ARBA00022670"/>
    </source>
</evidence>
<accession>A0A9E7SUY1</accession>
<evidence type="ECO:0000259" key="5">
    <source>
        <dbReference type="PROSITE" id="PS51935"/>
    </source>
</evidence>
<dbReference type="InterPro" id="IPR000064">
    <property type="entry name" value="NLP_P60_dom"/>
</dbReference>
<dbReference type="SUPFAM" id="SSF54001">
    <property type="entry name" value="Cysteine proteinases"/>
    <property type="match status" value="1"/>
</dbReference>
<dbReference type="GO" id="GO:0001897">
    <property type="term" value="P:symbiont-mediated cytolysis of host cell"/>
    <property type="evidence" value="ECO:0007669"/>
    <property type="project" value="UniProtKB-ARBA"/>
</dbReference>
<evidence type="ECO:0000256" key="1">
    <source>
        <dbReference type="ARBA" id="ARBA00007074"/>
    </source>
</evidence>
<dbReference type="GO" id="GO:0008234">
    <property type="term" value="F:cysteine-type peptidase activity"/>
    <property type="evidence" value="ECO:0007669"/>
    <property type="project" value="UniProtKB-KW"/>
</dbReference>
<name>A0A9E7SUY1_9CAUD</name>
<keyword evidence="2" id="KW-0645">Protease</keyword>
<sequence>MTRDEIVNEARSYLGKPWRHRGRLRSGLDCAGLLVLVSNTVGHEVEDVEAYSRLPDKERFVDHLKAQFQPASLPLKPGMIVVLRDGILPCHTGILGWKHDRLTLIHASATKRMVVEEVWEQFWTSKFRCALDFPGVED</sequence>
<dbReference type="Gene3D" id="3.90.1720.10">
    <property type="entry name" value="endopeptidase domain like (from Nostoc punctiforme)"/>
    <property type="match status" value="1"/>
</dbReference>
<reference evidence="6" key="1">
    <citation type="submission" date="2022-05" db="EMBL/GenBank/DDBJ databases">
        <authorList>
            <person name="Friedrich I."/>
            <person name="Poehlein A."/>
            <person name="Schneider D."/>
            <person name="Hertel R."/>
            <person name="Daniel R."/>
        </authorList>
    </citation>
    <scope>NUCLEOTIDE SEQUENCE</scope>
</reference>
<evidence type="ECO:0000256" key="3">
    <source>
        <dbReference type="ARBA" id="ARBA00022801"/>
    </source>
</evidence>
<keyword evidence="4" id="KW-0788">Thiol protease</keyword>
<keyword evidence="3" id="KW-0378">Hydrolase</keyword>